<dbReference type="Pfam" id="PF00535">
    <property type="entry name" value="Glycos_transf_2"/>
    <property type="match status" value="1"/>
</dbReference>
<dbReference type="AlphaFoldDB" id="A0A382CMG0"/>
<sequence>VLNQTIKATEILIVDDGSTDRTGDWVQSRYPRIKYINQSNNGVSSARNTGIRSARSNWIAFLDSDDEWINNKLEEQVNALNKDKELKFCHTDEIWIRNGKKLNQKKDHQKFGGYIFNQCLDKCRISPSTVLCQKSLLTEMNGFDEMLPVCEDYDLWLRITSKCPILYLNEPLIKKYGGHKDQLSSVDKGIEKYHIQVLEKLIEFDFTLDQHQSILNMLIKKIKIYASGAEKRGRLDTYEQYMKRIDELSLMV</sequence>
<feature type="domain" description="Glycosyltransferase 2-like" evidence="1">
    <location>
        <begin position="1"/>
        <end position="85"/>
    </location>
</feature>
<accession>A0A382CMG0</accession>
<dbReference type="Gene3D" id="3.90.550.10">
    <property type="entry name" value="Spore Coat Polysaccharide Biosynthesis Protein SpsA, Chain A"/>
    <property type="match status" value="1"/>
</dbReference>
<evidence type="ECO:0000259" key="1">
    <source>
        <dbReference type="Pfam" id="PF00535"/>
    </source>
</evidence>
<proteinExistence type="predicted"/>
<dbReference type="PANTHER" id="PTHR43685:SF2">
    <property type="entry name" value="GLYCOSYLTRANSFERASE 2-LIKE DOMAIN-CONTAINING PROTEIN"/>
    <property type="match status" value="1"/>
</dbReference>
<dbReference type="EMBL" id="UINC01035225">
    <property type="protein sequence ID" value="SVB27300.1"/>
    <property type="molecule type" value="Genomic_DNA"/>
</dbReference>
<dbReference type="InterPro" id="IPR029044">
    <property type="entry name" value="Nucleotide-diphossugar_trans"/>
</dbReference>
<dbReference type="PANTHER" id="PTHR43685">
    <property type="entry name" value="GLYCOSYLTRANSFERASE"/>
    <property type="match status" value="1"/>
</dbReference>
<reference evidence="2" key="1">
    <citation type="submission" date="2018-05" db="EMBL/GenBank/DDBJ databases">
        <authorList>
            <person name="Lanie J.A."/>
            <person name="Ng W.-L."/>
            <person name="Kazmierczak K.M."/>
            <person name="Andrzejewski T.M."/>
            <person name="Davidsen T.M."/>
            <person name="Wayne K.J."/>
            <person name="Tettelin H."/>
            <person name="Glass J.I."/>
            <person name="Rusch D."/>
            <person name="Podicherti R."/>
            <person name="Tsui H.-C.T."/>
            <person name="Winkler M.E."/>
        </authorList>
    </citation>
    <scope>NUCLEOTIDE SEQUENCE</scope>
</reference>
<protein>
    <recommendedName>
        <fullName evidence="1">Glycosyltransferase 2-like domain-containing protein</fullName>
    </recommendedName>
</protein>
<name>A0A382CMG0_9ZZZZ</name>
<feature type="non-terminal residue" evidence="2">
    <location>
        <position position="1"/>
    </location>
</feature>
<gene>
    <name evidence="2" type="ORF">METZ01_LOCUS180154</name>
</gene>
<organism evidence="2">
    <name type="scientific">marine metagenome</name>
    <dbReference type="NCBI Taxonomy" id="408172"/>
    <lineage>
        <taxon>unclassified sequences</taxon>
        <taxon>metagenomes</taxon>
        <taxon>ecological metagenomes</taxon>
    </lineage>
</organism>
<evidence type="ECO:0000313" key="2">
    <source>
        <dbReference type="EMBL" id="SVB27300.1"/>
    </source>
</evidence>
<dbReference type="InterPro" id="IPR050834">
    <property type="entry name" value="Glycosyltransf_2"/>
</dbReference>
<dbReference type="InterPro" id="IPR001173">
    <property type="entry name" value="Glyco_trans_2-like"/>
</dbReference>
<dbReference type="SUPFAM" id="SSF53448">
    <property type="entry name" value="Nucleotide-diphospho-sugar transferases"/>
    <property type="match status" value="1"/>
</dbReference>